<dbReference type="PANTHER" id="PTHR37313">
    <property type="entry name" value="UPF0749 PROTEIN RV1825"/>
    <property type="match status" value="1"/>
</dbReference>
<dbReference type="AlphaFoldDB" id="D7CLJ7"/>
<evidence type="ECO:0000256" key="2">
    <source>
        <dbReference type="SAM" id="Coils"/>
    </source>
</evidence>
<dbReference type="PANTHER" id="PTHR37313:SF2">
    <property type="entry name" value="UPF0749 PROTEIN YLXX"/>
    <property type="match status" value="1"/>
</dbReference>
<reference evidence="4" key="1">
    <citation type="journal article" date="2010" name="Stand. Genomic Sci.">
        <title>Complete genome sequence of Syntrophothermus lipocalidus type strain (TGB-C1T).</title>
        <authorList>
            <consortium name="US DOE Joint Genome Institute (JGI-PGF)"/>
            <person name="Djao O."/>
            <person name="Zhang X."/>
            <person name="Lucas S."/>
            <person name="Lapidus A."/>
            <person name="Glavina Del Rio T."/>
            <person name="Nolan M."/>
            <person name="Tice H."/>
            <person name="Cheng J."/>
            <person name="Han C."/>
            <person name="Tapia R."/>
            <person name="Goodwin L."/>
            <person name="Pitluck S."/>
            <person name="Liolios K."/>
            <person name="Ivanova N."/>
            <person name="Mavromatis K."/>
            <person name="Mikhailova N."/>
            <person name="Ovchinnikova G."/>
            <person name="Pati A."/>
            <person name="Brambilla E."/>
            <person name="Chen A."/>
            <person name="Palaniappan K."/>
            <person name="Land M."/>
            <person name="Hauser L."/>
            <person name="Chang Y."/>
            <person name="Jeffries C."/>
            <person name="Rohde M."/>
            <person name="Sikorski J."/>
            <person name="Spring S."/>
            <person name="Goker M."/>
            <person name="Detter J."/>
            <person name="Woyke T."/>
            <person name="Bristow J."/>
            <person name="Eisen J."/>
            <person name="Markowitz V."/>
            <person name="Hugenholtz P."/>
            <person name="Kyrpides N."/>
            <person name="Klenk H."/>
        </authorList>
    </citation>
    <scope>NUCLEOTIDE SEQUENCE [LARGE SCALE GENOMIC DNA]</scope>
    <source>
        <strain evidence="4">DSM 12680 / TGB-C1</strain>
    </source>
</reference>
<evidence type="ECO:0000256" key="1">
    <source>
        <dbReference type="ARBA" id="ARBA00009108"/>
    </source>
</evidence>
<organism evidence="3 4">
    <name type="scientific">Syntrophothermus lipocalidus (strain DSM 12680 / TGB-C1)</name>
    <dbReference type="NCBI Taxonomy" id="643648"/>
    <lineage>
        <taxon>Bacteria</taxon>
        <taxon>Bacillati</taxon>
        <taxon>Bacillota</taxon>
        <taxon>Clostridia</taxon>
        <taxon>Eubacteriales</taxon>
        <taxon>Syntrophomonadaceae</taxon>
        <taxon>Syntrophothermus</taxon>
    </lineage>
</organism>
<dbReference type="eggNOG" id="COG3879">
    <property type="taxonomic scope" value="Bacteria"/>
</dbReference>
<dbReference type="Pfam" id="PF05949">
    <property type="entry name" value="DUF881"/>
    <property type="match status" value="1"/>
</dbReference>
<gene>
    <name evidence="3" type="ordered locus">Slip_0802</name>
</gene>
<evidence type="ECO:0008006" key="5">
    <source>
        <dbReference type="Google" id="ProtNLM"/>
    </source>
</evidence>
<feature type="coiled-coil region" evidence="2">
    <location>
        <begin position="32"/>
        <end position="73"/>
    </location>
</feature>
<proteinExistence type="inferred from homology"/>
<dbReference type="STRING" id="643648.Slip_0802"/>
<sequence>MKKESIASIALVCIILGFMLAVQFKTTAANPNNISTARAQDLTEQLEKITKERDALADELASLREKLAQTNKRDQAINALTEELTRANVLAGLVPVKGPGIIVTLTDSSQPLQPTDNPNLYLVHDEDLLRLVNELRAGGAEAIAVNDQRLVSNSEIRCAGPTILVNTTKIAPPFVIKAIGDPQLLESSIRMKGGWLETLETWGIKSQVKVMQTIEIPAYKGPLDFQYAVPQTKS</sequence>
<protein>
    <recommendedName>
        <fullName evidence="5">Division initiation protein</fullName>
    </recommendedName>
</protein>
<dbReference type="RefSeq" id="WP_013174984.1">
    <property type="nucleotide sequence ID" value="NC_014220.1"/>
</dbReference>
<name>D7CLJ7_SYNLT</name>
<evidence type="ECO:0000313" key="3">
    <source>
        <dbReference type="EMBL" id="ADI01582.1"/>
    </source>
</evidence>
<dbReference type="Gene3D" id="3.30.70.1880">
    <property type="entry name" value="Protein of unknown function DUF881"/>
    <property type="match status" value="1"/>
</dbReference>
<dbReference type="InterPro" id="IPR010273">
    <property type="entry name" value="DUF881"/>
</dbReference>
<dbReference type="Proteomes" id="UP000000378">
    <property type="component" value="Chromosome"/>
</dbReference>
<dbReference type="HOGENOM" id="CLU_040273_4_0_9"/>
<keyword evidence="4" id="KW-1185">Reference proteome</keyword>
<comment type="similarity">
    <text evidence="1">Belongs to the UPF0749 family.</text>
</comment>
<dbReference type="KEGG" id="slp:Slip_0802"/>
<keyword evidence="2" id="KW-0175">Coiled coil</keyword>
<accession>D7CLJ7</accession>
<evidence type="ECO:0000313" key="4">
    <source>
        <dbReference type="Proteomes" id="UP000000378"/>
    </source>
</evidence>
<reference evidence="3 4" key="2">
    <citation type="journal article" date="2010" name="Stand. Genomic Sci.">
        <title>Complete genome sequence of Syntrophothermus lipocalidus type strain (TGB-C1).</title>
        <authorList>
            <person name="Djao O.D."/>
            <person name="Zhang X."/>
            <person name="Lucas S."/>
            <person name="Lapidus A."/>
            <person name="Del Rio T.G."/>
            <person name="Nolan M."/>
            <person name="Tice H."/>
            <person name="Cheng J.F."/>
            <person name="Han C."/>
            <person name="Tapia R."/>
            <person name="Goodwin L."/>
            <person name="Pitluck S."/>
            <person name="Liolios K."/>
            <person name="Ivanova N."/>
            <person name="Mavromatis K."/>
            <person name="Mikhailova N."/>
            <person name="Ovchinnikova G."/>
            <person name="Pati A."/>
            <person name="Brambilla E."/>
            <person name="Chen A."/>
            <person name="Palaniappan K."/>
            <person name="Land M."/>
            <person name="Hauser L."/>
            <person name="Chang Y.J."/>
            <person name="Jeffries C.D."/>
            <person name="Rohde M."/>
            <person name="Sikorski J."/>
            <person name="Spring S."/>
            <person name="Goker M."/>
            <person name="Detter J.C."/>
            <person name="Woyke T."/>
            <person name="Bristow J."/>
            <person name="Eisen J.A."/>
            <person name="Markowitz V."/>
            <person name="Hugenholtz P."/>
            <person name="Kyrpides N.C."/>
            <person name="Klenk H.P."/>
        </authorList>
    </citation>
    <scope>NUCLEOTIDE SEQUENCE [LARGE SCALE GENOMIC DNA]</scope>
    <source>
        <strain evidence="4">DSM 12680 / TGB-C1</strain>
    </source>
</reference>
<dbReference type="EMBL" id="CP002048">
    <property type="protein sequence ID" value="ADI01582.1"/>
    <property type="molecule type" value="Genomic_DNA"/>
</dbReference>